<protein>
    <recommendedName>
        <fullName evidence="2">protein-tyrosine-phosphatase</fullName>
        <ecNumber evidence="2">3.1.3.48</ecNumber>
    </recommendedName>
</protein>
<evidence type="ECO:0000259" key="10">
    <source>
        <dbReference type="PROSITE" id="PS50055"/>
    </source>
</evidence>
<dbReference type="InterPro" id="IPR029021">
    <property type="entry name" value="Prot-tyrosine_phosphatase-like"/>
</dbReference>
<dbReference type="InterPro" id="IPR050348">
    <property type="entry name" value="Protein-Tyr_Phosphatase"/>
</dbReference>
<feature type="domain" description="Fibronectin type-III" evidence="13">
    <location>
        <begin position="201"/>
        <end position="291"/>
    </location>
</feature>
<dbReference type="SUPFAM" id="SSF52799">
    <property type="entry name" value="(Phosphotyrosine protein) phosphatases II"/>
    <property type="match status" value="2"/>
</dbReference>
<dbReference type="PANTHER" id="PTHR19134">
    <property type="entry name" value="RECEPTOR-TYPE TYROSINE-PROTEIN PHOSPHATASE"/>
    <property type="match status" value="1"/>
</dbReference>
<dbReference type="InterPro" id="IPR003961">
    <property type="entry name" value="FN3_dom"/>
</dbReference>
<reference evidence="14" key="1">
    <citation type="submission" date="2016-01" db="EMBL/GenBank/DDBJ databases">
        <title>Reference transcriptome for the parasite Schistocephalus solidus: insights into the molecular evolution of parasitism.</title>
        <authorList>
            <person name="Hebert F.O."/>
            <person name="Grambauer S."/>
            <person name="Barber I."/>
            <person name="Landry C.R."/>
            <person name="Aubin-Horth N."/>
        </authorList>
    </citation>
    <scope>NUCLEOTIDE SEQUENCE</scope>
</reference>
<evidence type="ECO:0000256" key="1">
    <source>
        <dbReference type="ARBA" id="ARBA00004167"/>
    </source>
</evidence>
<dbReference type="InterPro" id="IPR000242">
    <property type="entry name" value="PTP_cat"/>
</dbReference>
<feature type="non-terminal residue" evidence="14">
    <location>
        <position position="1"/>
    </location>
</feature>
<feature type="transmembrane region" description="Helical" evidence="9">
    <location>
        <begin position="636"/>
        <end position="661"/>
    </location>
</feature>
<dbReference type="Pfam" id="PF00041">
    <property type="entry name" value="fn3"/>
    <property type="match status" value="1"/>
</dbReference>
<evidence type="ECO:0000256" key="8">
    <source>
        <dbReference type="SAM" id="MobiDB-lite"/>
    </source>
</evidence>
<dbReference type="InterPro" id="IPR003595">
    <property type="entry name" value="Tyr_Pase_cat"/>
</dbReference>
<dbReference type="PROSITE" id="PS50835">
    <property type="entry name" value="IG_LIKE"/>
    <property type="match status" value="1"/>
</dbReference>
<dbReference type="PANTHER" id="PTHR19134:SF540">
    <property type="entry name" value="TYROSINE-PROTEIN PHOSPHATASE 99A"/>
    <property type="match status" value="1"/>
</dbReference>
<evidence type="ECO:0000256" key="5">
    <source>
        <dbReference type="ARBA" id="ARBA00022912"/>
    </source>
</evidence>
<feature type="compositionally biased region" description="Polar residues" evidence="8">
    <location>
        <begin position="1388"/>
        <end position="1404"/>
    </location>
</feature>
<keyword evidence="3" id="KW-0732">Signal</keyword>
<dbReference type="InterPro" id="IPR013783">
    <property type="entry name" value="Ig-like_fold"/>
</dbReference>
<feature type="transmembrane region" description="Helical" evidence="9">
    <location>
        <begin position="1213"/>
        <end position="1238"/>
    </location>
</feature>
<keyword evidence="5" id="KW-0904">Protein phosphatase</keyword>
<keyword evidence="9" id="KW-1133">Transmembrane helix</keyword>
<keyword evidence="4" id="KW-0378">Hydrolase</keyword>
<evidence type="ECO:0000256" key="4">
    <source>
        <dbReference type="ARBA" id="ARBA00022801"/>
    </source>
</evidence>
<dbReference type="InterPro" id="IPR016130">
    <property type="entry name" value="Tyr_Pase_AS"/>
</dbReference>
<dbReference type="Gene3D" id="3.90.190.10">
    <property type="entry name" value="Protein tyrosine phosphatase superfamily"/>
    <property type="match status" value="2"/>
</dbReference>
<dbReference type="Pfam" id="PF00102">
    <property type="entry name" value="Y_phosphatase"/>
    <property type="match status" value="2"/>
</dbReference>
<feature type="region of interest" description="Disordered" evidence="8">
    <location>
        <begin position="1371"/>
        <end position="1409"/>
    </location>
</feature>
<dbReference type="InterPro" id="IPR007110">
    <property type="entry name" value="Ig-like_dom"/>
</dbReference>
<feature type="region of interest" description="Disordered" evidence="8">
    <location>
        <begin position="1477"/>
        <end position="1515"/>
    </location>
</feature>
<keyword evidence="9" id="KW-0812">Transmembrane</keyword>
<evidence type="ECO:0000259" key="11">
    <source>
        <dbReference type="PROSITE" id="PS50056"/>
    </source>
</evidence>
<comment type="catalytic activity">
    <reaction evidence="7">
        <text>O-phospho-L-tyrosyl-[protein] + H2O = L-tyrosyl-[protein] + phosphate</text>
        <dbReference type="Rhea" id="RHEA:10684"/>
        <dbReference type="Rhea" id="RHEA-COMP:10136"/>
        <dbReference type="Rhea" id="RHEA-COMP:20101"/>
        <dbReference type="ChEBI" id="CHEBI:15377"/>
        <dbReference type="ChEBI" id="CHEBI:43474"/>
        <dbReference type="ChEBI" id="CHEBI:46858"/>
        <dbReference type="ChEBI" id="CHEBI:61978"/>
        <dbReference type="EC" id="3.1.3.48"/>
    </reaction>
</comment>
<feature type="domain" description="Ig-like" evidence="12">
    <location>
        <begin position="100"/>
        <end position="188"/>
    </location>
</feature>
<dbReference type="EC" id="3.1.3.48" evidence="2"/>
<organism evidence="14">
    <name type="scientific">Schistocephalus solidus</name>
    <name type="common">Tapeworm</name>
    <dbReference type="NCBI Taxonomy" id="70667"/>
    <lineage>
        <taxon>Eukaryota</taxon>
        <taxon>Metazoa</taxon>
        <taxon>Spiralia</taxon>
        <taxon>Lophotrochozoa</taxon>
        <taxon>Platyhelminthes</taxon>
        <taxon>Cestoda</taxon>
        <taxon>Eucestoda</taxon>
        <taxon>Diphyllobothriidea</taxon>
        <taxon>Diphyllobothriidae</taxon>
        <taxon>Schistocephalus</taxon>
    </lineage>
</organism>
<proteinExistence type="predicted"/>
<evidence type="ECO:0000256" key="2">
    <source>
        <dbReference type="ARBA" id="ARBA00013064"/>
    </source>
</evidence>
<dbReference type="PRINTS" id="PR00700">
    <property type="entry name" value="PRTYPHPHTASE"/>
</dbReference>
<evidence type="ECO:0000256" key="3">
    <source>
        <dbReference type="ARBA" id="ARBA00022729"/>
    </source>
</evidence>
<feature type="domain" description="Tyrosine-protein phosphatase" evidence="10">
    <location>
        <begin position="721"/>
        <end position="980"/>
    </location>
</feature>
<evidence type="ECO:0000256" key="7">
    <source>
        <dbReference type="ARBA" id="ARBA00051722"/>
    </source>
</evidence>
<dbReference type="SMART" id="SM00060">
    <property type="entry name" value="FN3"/>
    <property type="match status" value="3"/>
</dbReference>
<feature type="compositionally biased region" description="Low complexity" evidence="8">
    <location>
        <begin position="1371"/>
        <end position="1381"/>
    </location>
</feature>
<evidence type="ECO:0000256" key="6">
    <source>
        <dbReference type="ARBA" id="ARBA00023136"/>
    </source>
</evidence>
<evidence type="ECO:0000259" key="12">
    <source>
        <dbReference type="PROSITE" id="PS50835"/>
    </source>
</evidence>
<dbReference type="SMART" id="SM00194">
    <property type="entry name" value="PTPc"/>
    <property type="match status" value="2"/>
</dbReference>
<feature type="domain" description="Tyrosine-protein phosphatase" evidence="10">
    <location>
        <begin position="1011"/>
        <end position="1265"/>
    </location>
</feature>
<feature type="domain" description="Tyrosine specific protein phosphatases" evidence="11">
    <location>
        <begin position="897"/>
        <end position="971"/>
    </location>
</feature>
<dbReference type="InterPro" id="IPR036116">
    <property type="entry name" value="FN3_sf"/>
</dbReference>
<dbReference type="GO" id="GO:0004725">
    <property type="term" value="F:protein tyrosine phosphatase activity"/>
    <property type="evidence" value="ECO:0007669"/>
    <property type="project" value="UniProtKB-EC"/>
</dbReference>
<sequence length="1543" mass="171356">PDVYGQGVNHLHGQADTRNQSWIALAVEGRVDSNNPTQPIFVPCVETWLLIIFKTPPQNDYHQIIEENAGTTIDPDNMTAFSTLFFLQLLLLCVCLPLSPEPSSGNEDNILYSRVGSAFALACSNDSLPKYVESVWSGPTLNETRVLNDEVTTKDFVLSKNYITFTSISHNVSGLYNCTVTFENGPVTFLREIRVLDWPLLPQSLERKEVNETTIRISWLGEETAAPSQIHEISILKSGQLLQSRNVSASLNETQFGGLNPFTKYTVLLHTRDILGPGNGSLEYTICTDPGRPTIRPKVSVISVTNTTATLHLFAPNLTQAVGEDFCPEAYLSADGVFGPFRGFQIRYHSDQKEREIFPAGSDRPPRLNETYLLTDLSPFTEYWVTVAISNGRFFGPNSNLTFRTLEGVPGPPPKIWIEGKTATSLTAEWHSPGNLQGPIIGYKFKLSECDDSSPILMSTSNVTHFVATDLQHSTCYWIQVASETVAGTSNFSSYIIAYTHCLPLSIPQLTNLTLVPDGLQLTWLQETPEALSADRLRFSVCIQSTALDIPTCHKVQSKTLPEANRYLGLLPRHIINNYNAEEILFSIQSACRPLNCLDGLNCATKSNLSNAFKINLQALLQSPPKNSRMELDDNAIGGIIGAVFVLLMICCVGPFSFLYWRSSCNYKGYEVARLNGDAGDQRKPLVLTMMRFEDSPHEPIPAAELPQRVALYHADEDAGYQAEFEAIEQNVRTNWPTAIARLPENMQKNRYSNVFAYDHTRVVLRNPHGRKSDYINANYVDGFHRPKAYIAAQGPMSSTFDDFWQMIWDENCSIIVMISNFVERGKRKCDQYWPSEGQQSYGTISVRMLSEAFLACYVIRVFDVKNLKCKKFAKDRIVYHYQYTDWRDFDVPLSPLPVLVFVKTTVAHWSSVTGPITVHCSAGVGRTGTYICIESLIRQLETENQVNIQGFLEHIRQQRMKLVQTEQQYAFIHDALREYLICPEHEVLASDFTAYVHCLRKVEPCGCSGLQKQFEICTERIPRDYEFTEARKACNLPKNRSTIVPNDARRVTLPSEPGVDGSSYINASIVQGYRSLSEFIIAQQPLESTEADFWKMVWDKNSPFIFVLSSEDMPCFWPESPQSARVIGWLRVGFCSSESVSENLTRFEFLLSSSREDYALTCQLWRVHKWPTTVTADSTRDLLKLQFFLVSNHTLVAGGPTVVVDDFGGNRAGIFCAINFLINQFTLAGVIDAYFIVKMLHLQRAKLFRSYEDLDFIYLVIEQFLADLQQDDATEAYAAGYANLGVGILNSTSPSVNPFVLNKSAHTNRSGNSFERGPHCSGGGVAAGSAGNFVSPSQPITEEDDLIATVDCRPDLAVLPKLPDNQSVTAAVTTATSQTASDHHTSNRTGGTVAPVTSASTPATPCPQDDDDHVFELRSRAPSSLSHSLTNASYAKTNGAVAFLNDHRIPSYHTGGHINCKAGDRVHKNAAYLATLLPPPPNQSPPPPPSLSWASDVSSPPSPHKDAVPEEIMQPASVDLTPTTSIVGADSHLDDGELTMTI</sequence>
<name>A0A0X3PY59_SCHSO</name>
<accession>A0A0X3PY59</accession>
<feature type="compositionally biased region" description="Pro residues" evidence="8">
    <location>
        <begin position="1478"/>
        <end position="1491"/>
    </location>
</feature>
<feature type="domain" description="Fibronectin type-III" evidence="13">
    <location>
        <begin position="412"/>
        <end position="503"/>
    </location>
</feature>
<dbReference type="PROSITE" id="PS50056">
    <property type="entry name" value="TYR_PHOSPHATASE_2"/>
    <property type="match status" value="1"/>
</dbReference>
<dbReference type="GO" id="GO:0016020">
    <property type="term" value="C:membrane"/>
    <property type="evidence" value="ECO:0007669"/>
    <property type="project" value="UniProtKB-SubCell"/>
</dbReference>
<dbReference type="PROSITE" id="PS50853">
    <property type="entry name" value="FN3"/>
    <property type="match status" value="2"/>
</dbReference>
<evidence type="ECO:0000259" key="13">
    <source>
        <dbReference type="PROSITE" id="PS50853"/>
    </source>
</evidence>
<dbReference type="EMBL" id="GEEE01007115">
    <property type="protein sequence ID" value="JAP56110.1"/>
    <property type="molecule type" value="Transcribed_RNA"/>
</dbReference>
<keyword evidence="6 9" id="KW-0472">Membrane</keyword>
<dbReference type="CDD" id="cd00063">
    <property type="entry name" value="FN3"/>
    <property type="match status" value="3"/>
</dbReference>
<comment type="subcellular location">
    <subcellularLocation>
        <location evidence="1">Membrane</location>
        <topology evidence="1">Single-pass membrane protein</topology>
    </subcellularLocation>
</comment>
<gene>
    <name evidence="14" type="primary">PTP99</name>
    <name evidence="14" type="ORF">TR161673</name>
</gene>
<dbReference type="SUPFAM" id="SSF49265">
    <property type="entry name" value="Fibronectin type III"/>
    <property type="match status" value="2"/>
</dbReference>
<dbReference type="PROSITE" id="PS00383">
    <property type="entry name" value="TYR_PHOSPHATASE_1"/>
    <property type="match status" value="1"/>
</dbReference>
<dbReference type="InterPro" id="IPR000387">
    <property type="entry name" value="Tyr_Pase_dom"/>
</dbReference>
<evidence type="ECO:0000256" key="9">
    <source>
        <dbReference type="SAM" id="Phobius"/>
    </source>
</evidence>
<dbReference type="PROSITE" id="PS50055">
    <property type="entry name" value="TYR_PHOSPHATASE_PTP"/>
    <property type="match status" value="2"/>
</dbReference>
<evidence type="ECO:0000313" key="14">
    <source>
        <dbReference type="EMBL" id="JAP56110.1"/>
    </source>
</evidence>
<dbReference type="Gene3D" id="2.60.40.10">
    <property type="entry name" value="Immunoglobulins"/>
    <property type="match status" value="3"/>
</dbReference>
<dbReference type="SMART" id="SM00404">
    <property type="entry name" value="PTPc_motif"/>
    <property type="match status" value="2"/>
</dbReference>
<dbReference type="FunFam" id="3.90.190.10:FF:000102">
    <property type="entry name" value="Receptor-type tyrosine-protein phosphatase"/>
    <property type="match status" value="1"/>
</dbReference>